<dbReference type="Proteomes" id="UP001501414">
    <property type="component" value="Unassembled WGS sequence"/>
</dbReference>
<feature type="compositionally biased region" description="Low complexity" evidence="1">
    <location>
        <begin position="23"/>
        <end position="36"/>
    </location>
</feature>
<name>A0ABN1Y0A7_9PSEU</name>
<protein>
    <submittedName>
        <fullName evidence="2">Uncharacterized protein</fullName>
    </submittedName>
</protein>
<feature type="region of interest" description="Disordered" evidence="1">
    <location>
        <begin position="1"/>
        <end position="66"/>
    </location>
</feature>
<dbReference type="EMBL" id="BAAAJK010000027">
    <property type="protein sequence ID" value="GAA1394445.1"/>
    <property type="molecule type" value="Genomic_DNA"/>
</dbReference>
<sequence>MPRAVGEQIEHPPAVQARPVRWPDGLLDPPLDPVRGAAEHGRGGRGAGAGFGGGHGHPPGWRVRGSDEIAVIVNTVTFN</sequence>
<accession>A0ABN1Y0A7</accession>
<keyword evidence="3" id="KW-1185">Reference proteome</keyword>
<evidence type="ECO:0000256" key="1">
    <source>
        <dbReference type="SAM" id="MobiDB-lite"/>
    </source>
</evidence>
<organism evidence="2 3">
    <name type="scientific">Pseudonocardia kongjuensis</name>
    <dbReference type="NCBI Taxonomy" id="102227"/>
    <lineage>
        <taxon>Bacteria</taxon>
        <taxon>Bacillati</taxon>
        <taxon>Actinomycetota</taxon>
        <taxon>Actinomycetes</taxon>
        <taxon>Pseudonocardiales</taxon>
        <taxon>Pseudonocardiaceae</taxon>
        <taxon>Pseudonocardia</taxon>
    </lineage>
</organism>
<comment type="caution">
    <text evidence="2">The sequence shown here is derived from an EMBL/GenBank/DDBJ whole genome shotgun (WGS) entry which is preliminary data.</text>
</comment>
<proteinExistence type="predicted"/>
<reference evidence="2 3" key="1">
    <citation type="journal article" date="2019" name="Int. J. Syst. Evol. Microbiol.">
        <title>The Global Catalogue of Microorganisms (GCM) 10K type strain sequencing project: providing services to taxonomists for standard genome sequencing and annotation.</title>
        <authorList>
            <consortium name="The Broad Institute Genomics Platform"/>
            <consortium name="The Broad Institute Genome Sequencing Center for Infectious Disease"/>
            <person name="Wu L."/>
            <person name="Ma J."/>
        </authorList>
    </citation>
    <scope>NUCLEOTIDE SEQUENCE [LARGE SCALE GENOMIC DNA]</scope>
    <source>
        <strain evidence="2 3">JCM 11896</strain>
    </source>
</reference>
<feature type="compositionally biased region" description="Gly residues" evidence="1">
    <location>
        <begin position="44"/>
        <end position="57"/>
    </location>
</feature>
<evidence type="ECO:0000313" key="3">
    <source>
        <dbReference type="Proteomes" id="UP001501414"/>
    </source>
</evidence>
<gene>
    <name evidence="2" type="ORF">GCM10009613_42470</name>
</gene>
<evidence type="ECO:0000313" key="2">
    <source>
        <dbReference type="EMBL" id="GAA1394445.1"/>
    </source>
</evidence>